<dbReference type="EMBL" id="FLUQ01000001">
    <property type="protein sequence ID" value="SBV90439.1"/>
    <property type="molecule type" value="Genomic_DNA"/>
</dbReference>
<dbReference type="Pfam" id="PF06940">
    <property type="entry name" value="DUF1287"/>
    <property type="match status" value="1"/>
</dbReference>
<gene>
    <name evidence="2" type="ORF">KL86DPRO_10024</name>
</gene>
<protein>
    <recommendedName>
        <fullName evidence="3">DUF1287 domain-containing protein</fullName>
    </recommendedName>
</protein>
<name>A0A212ITH9_9DELT</name>
<feature type="signal peptide" evidence="1">
    <location>
        <begin position="1"/>
        <end position="33"/>
    </location>
</feature>
<dbReference type="AlphaFoldDB" id="A0A212ITH9"/>
<dbReference type="InterPro" id="IPR009706">
    <property type="entry name" value="DUF1287"/>
</dbReference>
<reference evidence="2" key="1">
    <citation type="submission" date="2016-04" db="EMBL/GenBank/DDBJ databases">
        <authorList>
            <person name="Evans L.H."/>
            <person name="Alamgir A."/>
            <person name="Owens N."/>
            <person name="Weber N.D."/>
            <person name="Virtaneva K."/>
            <person name="Barbian K."/>
            <person name="Babar A."/>
            <person name="Rosenke K."/>
        </authorList>
    </citation>
    <scope>NUCLEOTIDE SEQUENCE</scope>
    <source>
        <strain evidence="2">86</strain>
    </source>
</reference>
<accession>A0A212ITH9</accession>
<keyword evidence="1" id="KW-0732">Signal</keyword>
<sequence>MAAENAASLRHMAFFVLCALATAWLWQASPALAAKAATPSSSAPPVPAATAAAHVSTQARRDFAKILIAGAREEVARRPWYRSAYYSGGFPPENEGVCTDLIWRAFTFAGYDLKRALDADIKKNKPAYPRAARPDPNIDFRRVPNQTVFFRRHAAALTTRIDTANLNAWQPGDIVVFANPDHIAIVSDKRNQDGIPLLLHNQGPFATEGDDFMAWYARGIVAHFRFTP</sequence>
<evidence type="ECO:0000256" key="1">
    <source>
        <dbReference type="SAM" id="SignalP"/>
    </source>
</evidence>
<feature type="chain" id="PRO_5012713384" description="DUF1287 domain-containing protein" evidence="1">
    <location>
        <begin position="34"/>
        <end position="228"/>
    </location>
</feature>
<evidence type="ECO:0008006" key="3">
    <source>
        <dbReference type="Google" id="ProtNLM"/>
    </source>
</evidence>
<evidence type="ECO:0000313" key="2">
    <source>
        <dbReference type="EMBL" id="SBV90439.1"/>
    </source>
</evidence>
<proteinExistence type="predicted"/>
<organism evidence="2">
    <name type="scientific">uncultured delta proteobacterium</name>
    <dbReference type="NCBI Taxonomy" id="34034"/>
    <lineage>
        <taxon>Bacteria</taxon>
        <taxon>Deltaproteobacteria</taxon>
        <taxon>environmental samples</taxon>
    </lineage>
</organism>
<dbReference type="Gene3D" id="3.90.1720.10">
    <property type="entry name" value="endopeptidase domain like (from Nostoc punctiforme)"/>
    <property type="match status" value="1"/>
</dbReference>